<dbReference type="GO" id="GO:0015648">
    <property type="term" value="F:lipid-linked peptidoglycan transporter activity"/>
    <property type="evidence" value="ECO:0007669"/>
    <property type="project" value="UniProtKB-UniRule"/>
</dbReference>
<feature type="transmembrane region" description="Helical" evidence="8">
    <location>
        <begin position="145"/>
        <end position="168"/>
    </location>
</feature>
<evidence type="ECO:0000256" key="6">
    <source>
        <dbReference type="ARBA" id="ARBA00022989"/>
    </source>
</evidence>
<feature type="transmembrane region" description="Helical" evidence="8">
    <location>
        <begin position="518"/>
        <end position="543"/>
    </location>
</feature>
<dbReference type="UniPathway" id="UPA00219"/>
<dbReference type="GO" id="GO:0071555">
    <property type="term" value="P:cell wall organization"/>
    <property type="evidence" value="ECO:0007669"/>
    <property type="project" value="UniProtKB-KW"/>
</dbReference>
<dbReference type="InterPro" id="IPR004268">
    <property type="entry name" value="MurJ"/>
</dbReference>
<keyword evidence="11" id="KW-1185">Reference proteome</keyword>
<comment type="subcellular location">
    <subcellularLocation>
        <location evidence="1 8">Cell membrane</location>
        <topology evidence="1 8">Multi-pass membrane protein</topology>
    </subcellularLocation>
</comment>
<proteinExistence type="inferred from homology"/>
<dbReference type="GO" id="GO:0034204">
    <property type="term" value="P:lipid translocation"/>
    <property type="evidence" value="ECO:0007669"/>
    <property type="project" value="TreeGrafter"/>
</dbReference>
<evidence type="ECO:0000313" key="10">
    <source>
        <dbReference type="EMBL" id="RNL83242.1"/>
    </source>
</evidence>
<dbReference type="HAMAP" id="MF_02078">
    <property type="entry name" value="MurJ_MviN"/>
    <property type="match status" value="1"/>
</dbReference>
<accession>A0A3N0E5X0</accession>
<dbReference type="RefSeq" id="WP_123202442.1">
    <property type="nucleotide sequence ID" value="NZ_RJMB01000018.1"/>
</dbReference>
<dbReference type="PANTHER" id="PTHR47019:SF1">
    <property type="entry name" value="LIPID II FLIPPASE MURJ"/>
    <property type="match status" value="1"/>
</dbReference>
<feature type="transmembrane region" description="Helical" evidence="8">
    <location>
        <begin position="347"/>
        <end position="365"/>
    </location>
</feature>
<evidence type="ECO:0000256" key="7">
    <source>
        <dbReference type="ARBA" id="ARBA00023136"/>
    </source>
</evidence>
<comment type="function">
    <text evidence="8">Involved in peptidoglycan biosynthesis. Transports lipid-linked peptidoglycan precursors from the inner to the outer leaflet of the cytoplasmic membrane.</text>
</comment>
<keyword evidence="8" id="KW-0961">Cell wall biogenesis/degradation</keyword>
<feature type="transmembrane region" description="Helical" evidence="8">
    <location>
        <begin position="180"/>
        <end position="205"/>
    </location>
</feature>
<feature type="transmembrane region" description="Helical" evidence="8">
    <location>
        <begin position="549"/>
        <end position="571"/>
    </location>
</feature>
<keyword evidence="4 8" id="KW-0133">Cell shape</keyword>
<evidence type="ECO:0000256" key="3">
    <source>
        <dbReference type="ARBA" id="ARBA00022692"/>
    </source>
</evidence>
<dbReference type="CDD" id="cd13123">
    <property type="entry name" value="MATE_MurJ_like"/>
    <property type="match status" value="1"/>
</dbReference>
<gene>
    <name evidence="8 10" type="primary">murJ</name>
    <name evidence="10" type="ORF">EFW17_16975</name>
</gene>
<keyword evidence="8" id="KW-0813">Transport</keyword>
<evidence type="ECO:0000256" key="8">
    <source>
        <dbReference type="HAMAP-Rule" id="MF_02078"/>
    </source>
</evidence>
<feature type="transmembrane region" description="Helical" evidence="8">
    <location>
        <begin position="248"/>
        <end position="270"/>
    </location>
</feature>
<dbReference type="PANTHER" id="PTHR47019">
    <property type="entry name" value="LIPID II FLIPPASE MURJ"/>
    <property type="match status" value="1"/>
</dbReference>
<keyword evidence="5 8" id="KW-0573">Peptidoglycan synthesis</keyword>
<feature type="transmembrane region" description="Helical" evidence="8">
    <location>
        <begin position="291"/>
        <end position="311"/>
    </location>
</feature>
<evidence type="ECO:0000256" key="2">
    <source>
        <dbReference type="ARBA" id="ARBA00022475"/>
    </source>
</evidence>
<sequence>MPDDVLDEVERSDPPTEPEPGLTTEHDPKDFGDLGTADRAGEEGDEIGGAAHSAPPNLMRSSVIMAIGTVVSRITGFGRTVVLAAALGTHLLGDAYQTANMVPHAVYNLLIGGLLASVFVPFLVKRRKRDSDGGEATEQRLFTTLVLALLLLTIVSILLAEWLIRLYAGEFTGEQHEASVFLARFLLAQIFFVGASGITSAMLNSRNHFAAPMWTPILNNLIIISVGLLFLVIVGPGAAPGEVSDANLALLGAGTTAGQVLQALVLLWSLAKAGFRWRPRIDLRGSGLGEAARTASWAMVYVGVVQAGLLVTTNVATRAGVRAAEAGESTVGAGITAYQYASMLYQLPYAIIAVSVITALLPRMSEHVAEGRKDRVRADFSRGFRLSSALIVPISVAMVVFATQFCVLVYARGSTSVEDAQSIGRILMSFSIMLIPFTLFQLQQRVFYALGDTRTPSLIAIPAEITHAVLAFGLLFLVPPHTIVLLLPVAYGMFYVVGSVLAWRLLSRRLNGLDGNRVLWTLVKLHLATVPSVIFGIAMILTFDLIPGTILPALLPILVGGLIGGALFILVAKRIGVTEVTTFLDMVRNRLLRR</sequence>
<keyword evidence="3 8" id="KW-0812">Transmembrane</keyword>
<dbReference type="InterPro" id="IPR051050">
    <property type="entry name" value="Lipid_II_flippase_MurJ/MviN"/>
</dbReference>
<feature type="transmembrane region" description="Helical" evidence="8">
    <location>
        <begin position="217"/>
        <end position="236"/>
    </location>
</feature>
<feature type="transmembrane region" description="Helical" evidence="8">
    <location>
        <begin position="63"/>
        <end position="85"/>
    </location>
</feature>
<name>A0A3N0E5X0_9ACTN</name>
<evidence type="ECO:0000313" key="11">
    <source>
        <dbReference type="Proteomes" id="UP000269198"/>
    </source>
</evidence>
<comment type="pathway">
    <text evidence="8">Cell wall biogenesis; peptidoglycan biosynthesis.</text>
</comment>
<keyword evidence="7 8" id="KW-0472">Membrane</keyword>
<keyword evidence="2 8" id="KW-1003">Cell membrane</keyword>
<feature type="transmembrane region" description="Helical" evidence="8">
    <location>
        <begin position="483"/>
        <end position="506"/>
    </location>
</feature>
<dbReference type="Proteomes" id="UP000269198">
    <property type="component" value="Unassembled WGS sequence"/>
</dbReference>
<dbReference type="GO" id="GO:0005886">
    <property type="term" value="C:plasma membrane"/>
    <property type="evidence" value="ECO:0007669"/>
    <property type="project" value="UniProtKB-SubCell"/>
</dbReference>
<dbReference type="GO" id="GO:0009252">
    <property type="term" value="P:peptidoglycan biosynthetic process"/>
    <property type="evidence" value="ECO:0007669"/>
    <property type="project" value="UniProtKB-UniRule"/>
</dbReference>
<feature type="transmembrane region" description="Helical" evidence="8">
    <location>
        <begin position="423"/>
        <end position="443"/>
    </location>
</feature>
<feature type="transmembrane region" description="Helical" evidence="8">
    <location>
        <begin position="455"/>
        <end position="477"/>
    </location>
</feature>
<feature type="region of interest" description="Disordered" evidence="9">
    <location>
        <begin position="1"/>
        <end position="54"/>
    </location>
</feature>
<evidence type="ECO:0000256" key="1">
    <source>
        <dbReference type="ARBA" id="ARBA00004651"/>
    </source>
</evidence>
<dbReference type="PRINTS" id="PR01806">
    <property type="entry name" value="VIRFACTRMVIN"/>
</dbReference>
<feature type="transmembrane region" description="Helical" evidence="8">
    <location>
        <begin position="105"/>
        <end position="124"/>
    </location>
</feature>
<reference evidence="10 11" key="1">
    <citation type="submission" date="2018-11" db="EMBL/GenBank/DDBJ databases">
        <title>The genome draft of YIM 96095.</title>
        <authorList>
            <person name="Tang S.-K."/>
            <person name="Chunyu W.-X."/>
            <person name="Feng Y.-Z."/>
        </authorList>
    </citation>
    <scope>NUCLEOTIDE SEQUENCE [LARGE SCALE GENOMIC DNA]</scope>
    <source>
        <strain evidence="10 11">YIM 96095</strain>
    </source>
</reference>
<organism evidence="10 11">
    <name type="scientific">Halostreptopolyspora alba</name>
    <dbReference type="NCBI Taxonomy" id="2487137"/>
    <lineage>
        <taxon>Bacteria</taxon>
        <taxon>Bacillati</taxon>
        <taxon>Actinomycetota</taxon>
        <taxon>Actinomycetes</taxon>
        <taxon>Streptosporangiales</taxon>
        <taxon>Nocardiopsidaceae</taxon>
        <taxon>Halostreptopolyspora</taxon>
    </lineage>
</organism>
<evidence type="ECO:0000256" key="9">
    <source>
        <dbReference type="SAM" id="MobiDB-lite"/>
    </source>
</evidence>
<feature type="transmembrane region" description="Helical" evidence="8">
    <location>
        <begin position="386"/>
        <end position="411"/>
    </location>
</feature>
<dbReference type="Pfam" id="PF03023">
    <property type="entry name" value="MurJ"/>
    <property type="match status" value="1"/>
</dbReference>
<comment type="similarity">
    <text evidence="8">Belongs to the MurJ/MviN family.</text>
</comment>
<dbReference type="GO" id="GO:0008360">
    <property type="term" value="P:regulation of cell shape"/>
    <property type="evidence" value="ECO:0007669"/>
    <property type="project" value="UniProtKB-KW"/>
</dbReference>
<dbReference type="AlphaFoldDB" id="A0A3N0E5X0"/>
<evidence type="ECO:0000256" key="4">
    <source>
        <dbReference type="ARBA" id="ARBA00022960"/>
    </source>
</evidence>
<protein>
    <recommendedName>
        <fullName evidence="8">Probable lipid II flippase MurJ</fullName>
    </recommendedName>
</protein>
<dbReference type="OrthoDB" id="9786339at2"/>
<comment type="caution">
    <text evidence="10">The sequence shown here is derived from an EMBL/GenBank/DDBJ whole genome shotgun (WGS) entry which is preliminary data.</text>
</comment>
<dbReference type="EMBL" id="RJMB01000018">
    <property type="protein sequence ID" value="RNL83242.1"/>
    <property type="molecule type" value="Genomic_DNA"/>
</dbReference>
<dbReference type="NCBIfam" id="TIGR01695">
    <property type="entry name" value="murJ_mviN"/>
    <property type="match status" value="1"/>
</dbReference>
<keyword evidence="6 8" id="KW-1133">Transmembrane helix</keyword>
<evidence type="ECO:0000256" key="5">
    <source>
        <dbReference type="ARBA" id="ARBA00022984"/>
    </source>
</evidence>